<proteinExistence type="predicted"/>
<evidence type="ECO:0000259" key="2">
    <source>
        <dbReference type="Pfam" id="PF03732"/>
    </source>
</evidence>
<accession>A0A5A7TXC8</accession>
<protein>
    <submittedName>
        <fullName evidence="3">Retrotransposon gag protein</fullName>
    </submittedName>
</protein>
<reference evidence="3 4" key="1">
    <citation type="submission" date="2019-08" db="EMBL/GenBank/DDBJ databases">
        <title>Draft genome sequences of two oriental melons (Cucumis melo L. var makuwa).</title>
        <authorList>
            <person name="Kwon S.-Y."/>
        </authorList>
    </citation>
    <scope>NUCLEOTIDE SEQUENCE [LARGE SCALE GENOMIC DNA]</scope>
    <source>
        <strain evidence="4">cv. SW 3</strain>
        <tissue evidence="3">Leaf</tissue>
    </source>
</reference>
<sequence length="602" mass="68197">MGEVREKTLRELAKPDEDQRPLCIVMPPTIQPFELKPGLIQLLPIFKGSSGEDAHKHLKHFHMVCDSIRPHGISEEQLNLRAFPFSLTDVANGWLYYLEPGSITTWGSLKKKFLEKFFPASRANNIRKEIYGIRQVFGGSLSEYWERFKELYAAAGGALADKTPIEARELISRMAENSQSFGNRASELDNSLTKEVSTPLKVTKCGVCSLVGHPNDKCPEHTQAPSTSSNQGTNLEDIIKALATNTLSFQQEMKQQMTQLTTAISKMDGKGKLPAQPNHANVSAISLRSGKILDTPTTKEKKVTSKPLPLNSKNESKEEKVETNPSPSNSKNDKSPLNDFTPYIPKPPFPSRLAPKKKETPKEEELLEMFKKVQINLPLLDAIQQIPRYAKFLKELCTNKRKTKERPMKLGIELKTLPPHLKYIFLGKKNTFSVIILRELNQKQEERLIEVLKKKKQAIGWTLDDIKGISPTFCMHRIILEEGAKEKIQPQRGLNPTLKEVVMKEVLKLKDAGIIYHVPDSTWVSPIHVVPKKIGMTAVKNDKGEMVSMQMQNGWRMCIDYRKLNEHVKTKRKQLLLVIMELMHLGVCHLVFVMHRAHSNVA</sequence>
<dbReference type="EMBL" id="SSTE01014389">
    <property type="protein sequence ID" value="KAA0046065.1"/>
    <property type="molecule type" value="Genomic_DNA"/>
</dbReference>
<dbReference type="PANTHER" id="PTHR33223">
    <property type="entry name" value="CCHC-TYPE DOMAIN-CONTAINING PROTEIN"/>
    <property type="match status" value="1"/>
</dbReference>
<dbReference type="AlphaFoldDB" id="A0A5A7TXC8"/>
<gene>
    <name evidence="3" type="ORF">E6C27_scaffold1096G00170</name>
</gene>
<dbReference type="PANTHER" id="PTHR33223:SF3">
    <property type="match status" value="1"/>
</dbReference>
<evidence type="ECO:0000256" key="1">
    <source>
        <dbReference type="SAM" id="MobiDB-lite"/>
    </source>
</evidence>
<dbReference type="Proteomes" id="UP000321393">
    <property type="component" value="Unassembled WGS sequence"/>
</dbReference>
<evidence type="ECO:0000313" key="4">
    <source>
        <dbReference type="Proteomes" id="UP000321393"/>
    </source>
</evidence>
<dbReference type="InterPro" id="IPR043502">
    <property type="entry name" value="DNA/RNA_pol_sf"/>
</dbReference>
<feature type="region of interest" description="Disordered" evidence="1">
    <location>
        <begin position="268"/>
        <end position="360"/>
    </location>
</feature>
<dbReference type="InterPro" id="IPR005162">
    <property type="entry name" value="Retrotrans_gag_dom"/>
</dbReference>
<dbReference type="SUPFAM" id="SSF56672">
    <property type="entry name" value="DNA/RNA polymerases"/>
    <property type="match status" value="1"/>
</dbReference>
<dbReference type="Pfam" id="PF03732">
    <property type="entry name" value="Retrotrans_gag"/>
    <property type="match status" value="1"/>
</dbReference>
<evidence type="ECO:0000313" key="3">
    <source>
        <dbReference type="EMBL" id="KAA0046065.1"/>
    </source>
</evidence>
<feature type="domain" description="Retrotransposon gag" evidence="2">
    <location>
        <begin position="82"/>
        <end position="156"/>
    </location>
</feature>
<dbReference type="OrthoDB" id="10527241at2759"/>
<comment type="caution">
    <text evidence="3">The sequence shown here is derived from an EMBL/GenBank/DDBJ whole genome shotgun (WGS) entry which is preliminary data.</text>
</comment>
<dbReference type="Gene3D" id="3.10.10.10">
    <property type="entry name" value="HIV Type 1 Reverse Transcriptase, subunit A, domain 1"/>
    <property type="match status" value="1"/>
</dbReference>
<name>A0A5A7TXC8_CUCMM</name>
<organism evidence="3 4">
    <name type="scientific">Cucumis melo var. makuwa</name>
    <name type="common">Oriental melon</name>
    <dbReference type="NCBI Taxonomy" id="1194695"/>
    <lineage>
        <taxon>Eukaryota</taxon>
        <taxon>Viridiplantae</taxon>
        <taxon>Streptophyta</taxon>
        <taxon>Embryophyta</taxon>
        <taxon>Tracheophyta</taxon>
        <taxon>Spermatophyta</taxon>
        <taxon>Magnoliopsida</taxon>
        <taxon>eudicotyledons</taxon>
        <taxon>Gunneridae</taxon>
        <taxon>Pentapetalae</taxon>
        <taxon>rosids</taxon>
        <taxon>fabids</taxon>
        <taxon>Cucurbitales</taxon>
        <taxon>Cucurbitaceae</taxon>
        <taxon>Benincaseae</taxon>
        <taxon>Cucumis</taxon>
    </lineage>
</organism>